<evidence type="ECO:0000256" key="2">
    <source>
        <dbReference type="ARBA" id="ARBA00022695"/>
    </source>
</evidence>
<dbReference type="Gene3D" id="3.30.70.270">
    <property type="match status" value="1"/>
</dbReference>
<dbReference type="InterPro" id="IPR007094">
    <property type="entry name" value="RNA-dir_pol_PSvirus"/>
</dbReference>
<evidence type="ECO:0000256" key="4">
    <source>
        <dbReference type="RuleBase" id="RU363062"/>
    </source>
</evidence>
<evidence type="ECO:0000313" key="6">
    <source>
        <dbReference type="EMBL" id="XBY87673.1"/>
    </source>
</evidence>
<dbReference type="InterPro" id="IPR043502">
    <property type="entry name" value="DNA/RNA_pol_sf"/>
</dbReference>
<organism evidence="6">
    <name type="scientific">Juruaca virus</name>
    <dbReference type="NCBI Taxonomy" id="3229021"/>
    <lineage>
        <taxon>Viruses</taxon>
        <taxon>Riboviria</taxon>
    </lineage>
</organism>
<proteinExistence type="predicted"/>
<evidence type="ECO:0000256" key="1">
    <source>
        <dbReference type="ARBA" id="ARBA00022679"/>
    </source>
</evidence>
<evidence type="ECO:0000256" key="3">
    <source>
        <dbReference type="ARBA" id="ARBA00022953"/>
    </source>
</evidence>
<keyword evidence="1 4" id="KW-0808">Transferase</keyword>
<keyword evidence="2 4" id="KW-0548">Nucleotidyltransferase</keyword>
<dbReference type="GO" id="GO:0003968">
    <property type="term" value="F:RNA-directed RNA polymerase activity"/>
    <property type="evidence" value="ECO:0007669"/>
    <property type="project" value="UniProtKB-KW"/>
</dbReference>
<sequence>MRQGAVIRVPTSYEHVERVHRILWQPSRHKEVSVHNACLCNEVISLRNRVLFDTPVPDRSFVEHAKRVAHRIALYVGKHQPADGDWIRNYTGKKRTIYENAREDLITVPFCKGKDRYVKSFIKMEKVFDPEKDPRMIQARNPRFNYLLGNYLKPIEHIIYNMKGKRQLRKIFPPTRCIAKCLDLRTRAQLLKRKFESIPNAICYSLDASRFDAHVNPSLLNLEHSIYKYCYSNDRLLQQLLSCQLLNRGVTSNGVRYRCPGGRMSGDMNTALGNCLLMCIIVATCMRIMGFRAGEWEMFCDGDDTLVIINANRSQLFEQNFSNLFNRAGMNMKLENKSNKISGIKFCQGCVINTADGAKFVSDPDRTLSRALISTRHFQHPKSIGPLLRQIGLCELAIHCGVPILQEFALAMLRNAGNAQIHKIQPSGRLIKAKRELYAHGGKIDPLPITMDARLDFEEAFGIETWEQHQLEAELRGAVF</sequence>
<keyword evidence="4" id="KW-0547">Nucleotide-binding</keyword>
<keyword evidence="3 4" id="KW-0693">Viral RNA replication</keyword>
<dbReference type="InterPro" id="IPR002166">
    <property type="entry name" value="RNA_pol_HCV"/>
</dbReference>
<dbReference type="CDD" id="cd23179">
    <property type="entry name" value="ps_ssRNAv_Tolivirales_RdRp"/>
    <property type="match status" value="1"/>
</dbReference>
<keyword evidence="4 6" id="KW-0696">RNA-directed RNA polymerase</keyword>
<evidence type="ECO:0000259" key="5">
    <source>
        <dbReference type="PROSITE" id="PS50507"/>
    </source>
</evidence>
<dbReference type="GO" id="GO:0000166">
    <property type="term" value="F:nucleotide binding"/>
    <property type="evidence" value="ECO:0007669"/>
    <property type="project" value="UniProtKB-KW"/>
</dbReference>
<protein>
    <recommendedName>
        <fullName evidence="4">RNA-directed RNA polymerase</fullName>
        <ecNumber evidence="4">2.7.7.48</ecNumber>
    </recommendedName>
</protein>
<dbReference type="EC" id="2.7.7.48" evidence="4"/>
<reference evidence="6" key="1">
    <citation type="submission" date="2024-06" db="EMBL/GenBank/DDBJ databases">
        <title>Exploring the Immunopathology and Provisional Taxonomy of Juruaca Virus Infection: Tolerance and Resistance in Neonatal and Adult BALB-c Mice.</title>
        <authorList>
            <person name="Cabral T.S."/>
            <person name="Cayuela N.C."/>
            <person name="Carvalho K.G.B."/>
            <person name="Pimenta T.S."/>
            <person name="Rodrigues A.P.D."/>
            <person name="Diniz D.G."/>
            <person name="Quaresma J.A.S."/>
            <person name="Medeiros D.B.A."/>
            <person name="Prazeres I.T.E."/>
            <person name="Silva S.P."/>
            <person name="Araujo T.P."/>
            <person name="Vasconcelos P.F.C."/>
            <person name="Diniz C.W.P."/>
            <person name="Diniz J.A.P."/>
        </authorList>
    </citation>
    <scope>NUCLEOTIDE SEQUENCE</scope>
    <source>
        <strain evidence="6">BeAn401933</strain>
    </source>
</reference>
<name>A0AAU7YFW8_9VIRU</name>
<dbReference type="PROSITE" id="PS50507">
    <property type="entry name" value="RDRP_SSRNA_POS"/>
    <property type="match status" value="1"/>
</dbReference>
<dbReference type="GO" id="GO:0039694">
    <property type="term" value="P:viral RNA genome replication"/>
    <property type="evidence" value="ECO:0007669"/>
    <property type="project" value="InterPro"/>
</dbReference>
<comment type="catalytic activity">
    <reaction evidence="4">
        <text>RNA(n) + a ribonucleoside 5'-triphosphate = RNA(n+1) + diphosphate</text>
        <dbReference type="Rhea" id="RHEA:21248"/>
        <dbReference type="Rhea" id="RHEA-COMP:14527"/>
        <dbReference type="Rhea" id="RHEA-COMP:17342"/>
        <dbReference type="ChEBI" id="CHEBI:33019"/>
        <dbReference type="ChEBI" id="CHEBI:61557"/>
        <dbReference type="ChEBI" id="CHEBI:140395"/>
        <dbReference type="EC" id="2.7.7.48"/>
    </reaction>
</comment>
<feature type="domain" description="RdRp catalytic" evidence="5">
    <location>
        <begin position="201"/>
        <end position="317"/>
    </location>
</feature>
<accession>A0AAU7YFW8</accession>
<dbReference type="EMBL" id="PP911331">
    <property type="protein sequence ID" value="XBY87673.1"/>
    <property type="molecule type" value="Viral_cRNA"/>
</dbReference>
<dbReference type="SUPFAM" id="SSF56672">
    <property type="entry name" value="DNA/RNA polymerases"/>
    <property type="match status" value="1"/>
</dbReference>
<dbReference type="GO" id="GO:0003723">
    <property type="term" value="F:RNA binding"/>
    <property type="evidence" value="ECO:0007669"/>
    <property type="project" value="InterPro"/>
</dbReference>
<dbReference type="InterPro" id="IPR043128">
    <property type="entry name" value="Rev_trsase/Diguanyl_cyclase"/>
</dbReference>
<dbReference type="Pfam" id="PF00998">
    <property type="entry name" value="RdRP_3"/>
    <property type="match status" value="1"/>
</dbReference>